<evidence type="ECO:0008006" key="3">
    <source>
        <dbReference type="Google" id="ProtNLM"/>
    </source>
</evidence>
<dbReference type="KEGG" id="lpv:HYN51_14920"/>
<name>A0A2Y9U171_9GAMM</name>
<dbReference type="EMBL" id="CP029185">
    <property type="protein sequence ID" value="AWH89717.1"/>
    <property type="molecule type" value="Genomic_DNA"/>
</dbReference>
<organism evidence="1 2">
    <name type="scientific">Limnobaculum parvum</name>
    <dbReference type="NCBI Taxonomy" id="2172103"/>
    <lineage>
        <taxon>Bacteria</taxon>
        <taxon>Pseudomonadati</taxon>
        <taxon>Pseudomonadota</taxon>
        <taxon>Gammaproteobacteria</taxon>
        <taxon>Enterobacterales</taxon>
        <taxon>Budviciaceae</taxon>
        <taxon>Limnobaculum</taxon>
    </lineage>
</organism>
<evidence type="ECO:0000313" key="1">
    <source>
        <dbReference type="EMBL" id="AWH89717.1"/>
    </source>
</evidence>
<dbReference type="InterPro" id="IPR005493">
    <property type="entry name" value="RraA/RraA-like"/>
</dbReference>
<keyword evidence="2" id="KW-1185">Reference proteome</keyword>
<dbReference type="InterPro" id="IPR036704">
    <property type="entry name" value="RraA/RraA-like_sf"/>
</dbReference>
<sequence length="69" mass="7207">MVVDGGGSVCCTLFGDLAANLINNGWHPLRSIQRSEGTTGEPAEFAGQIIQEGDCLYADDDGIVILNPA</sequence>
<evidence type="ECO:0000313" key="2">
    <source>
        <dbReference type="Proteomes" id="UP000244908"/>
    </source>
</evidence>
<proteinExistence type="predicted"/>
<gene>
    <name evidence="1" type="ORF">HYN51_14920</name>
</gene>
<protein>
    <recommendedName>
        <fullName evidence="3">4-hydroxy-4-methyl-2-oxoglutarate aldolase</fullName>
    </recommendedName>
</protein>
<dbReference type="RefSeq" id="WP_108901760.1">
    <property type="nucleotide sequence ID" value="NZ_CP029185.2"/>
</dbReference>
<reference evidence="1 2" key="1">
    <citation type="journal article" date="2019" name="Int. J. Syst. Evol. Microbiol.">
        <title>Limnobaculum parvum gen. nov., sp. nov., isolated from a freshwater lake.</title>
        <authorList>
            <person name="Baek C."/>
            <person name="Shin S.K."/>
            <person name="Yi H."/>
        </authorList>
    </citation>
    <scope>NUCLEOTIDE SEQUENCE [LARGE SCALE GENOMIC DNA]</scope>
    <source>
        <strain evidence="1 2">HYN0051</strain>
    </source>
</reference>
<dbReference type="Gene3D" id="3.50.30.40">
    <property type="entry name" value="Ribonuclease E inhibitor RraA/RraA-like"/>
    <property type="match status" value="1"/>
</dbReference>
<dbReference type="Pfam" id="PF03737">
    <property type="entry name" value="RraA-like"/>
    <property type="match status" value="1"/>
</dbReference>
<dbReference type="AlphaFoldDB" id="A0A2Y9U171"/>
<dbReference type="SUPFAM" id="SSF89562">
    <property type="entry name" value="RraA-like"/>
    <property type="match status" value="1"/>
</dbReference>
<accession>A0A2Y9U171</accession>
<dbReference type="OrthoDB" id="943692at2"/>
<dbReference type="Proteomes" id="UP000244908">
    <property type="component" value="Chromosome"/>
</dbReference>